<dbReference type="RefSeq" id="WP_182173166.1">
    <property type="nucleotide sequence ID" value="NZ_JACFXU010000014.1"/>
</dbReference>
<accession>A0A7W2TX86</accession>
<comment type="caution">
    <text evidence="5">The sequence shown here is derived from an EMBL/GenBank/DDBJ whole genome shotgun (WGS) entry which is preliminary data.</text>
</comment>
<proteinExistence type="inferred from homology"/>
<dbReference type="InterPro" id="IPR007440">
    <property type="entry name" value="Chorismate--pyruvate_lyase"/>
</dbReference>
<feature type="binding site" evidence="4">
    <location>
        <position position="175"/>
    </location>
    <ligand>
        <name>substrate</name>
    </ligand>
</feature>
<dbReference type="Gene3D" id="3.40.1410.10">
    <property type="entry name" value="Chorismate lyase-like"/>
    <property type="match status" value="1"/>
</dbReference>
<dbReference type="PANTHER" id="PTHR38683">
    <property type="entry name" value="CHORISMATE PYRUVATE-LYASE"/>
    <property type="match status" value="1"/>
</dbReference>
<sequence>MSGTPSAPDTEPHWRSAQLFSNVDLPQKQRSWLLDDGSLTERLITTQAGDFTVQRLRQSWATPYRSERNLLGIGLRQKALIREVALQINGQAVVFGRSIFPAASLAGELRHLRHLQNRPLGAILFRYPSMQRSPFELAHIPGDNDLLPATLRQEQAVWGRRSCFDIKGKRLLVSEVFLSAFQPWQALLPIHRSQRGKVSAAILRAKQ</sequence>
<dbReference type="GO" id="GO:0008813">
    <property type="term" value="F:chorismate lyase activity"/>
    <property type="evidence" value="ECO:0007669"/>
    <property type="project" value="UniProtKB-UniRule"/>
</dbReference>
<dbReference type="HAMAP" id="MF_01632">
    <property type="entry name" value="UbiC"/>
    <property type="match status" value="1"/>
</dbReference>
<dbReference type="GO" id="GO:0042866">
    <property type="term" value="P:pyruvate biosynthetic process"/>
    <property type="evidence" value="ECO:0007669"/>
    <property type="project" value="UniProtKB-UniRule"/>
</dbReference>
<gene>
    <name evidence="4" type="primary">ubiC</name>
    <name evidence="5" type="ORF">H2508_10905</name>
</gene>
<feature type="binding site" evidence="4">
    <location>
        <position position="120"/>
    </location>
    <ligand>
        <name>substrate</name>
    </ligand>
</feature>
<evidence type="ECO:0000256" key="4">
    <source>
        <dbReference type="HAMAP-Rule" id="MF_01632"/>
    </source>
</evidence>
<comment type="subcellular location">
    <subcellularLocation>
        <location evidence="4">Cytoplasm</location>
    </subcellularLocation>
</comment>
<keyword evidence="6" id="KW-1185">Reference proteome</keyword>
<keyword evidence="4" id="KW-0670">Pyruvate</keyword>
<dbReference type="SUPFAM" id="SSF64288">
    <property type="entry name" value="Chorismate lyase-like"/>
    <property type="match status" value="1"/>
</dbReference>
<evidence type="ECO:0000313" key="5">
    <source>
        <dbReference type="EMBL" id="MBA6413619.1"/>
    </source>
</evidence>
<keyword evidence="3 4" id="KW-0456">Lyase</keyword>
<evidence type="ECO:0000256" key="3">
    <source>
        <dbReference type="ARBA" id="ARBA00023239"/>
    </source>
</evidence>
<protein>
    <recommendedName>
        <fullName evidence="4">Probable chorismate pyruvate-lyase</fullName>
        <shortName evidence="4">CL</shortName>
        <shortName evidence="4">CPL</shortName>
        <ecNumber evidence="4">4.1.3.40</ecNumber>
    </recommendedName>
</protein>
<dbReference type="Proteomes" id="UP000539350">
    <property type="component" value="Unassembled WGS sequence"/>
</dbReference>
<comment type="similarity">
    <text evidence="4">Belongs to the UbiC family.</text>
</comment>
<comment type="pathway">
    <text evidence="4">Cofactor biosynthesis; ubiquinone biosynthesis.</text>
</comment>
<keyword evidence="1 4" id="KW-0963">Cytoplasm</keyword>
<comment type="catalytic activity">
    <reaction evidence="4">
        <text>chorismate = 4-hydroxybenzoate + pyruvate</text>
        <dbReference type="Rhea" id="RHEA:16505"/>
        <dbReference type="ChEBI" id="CHEBI:15361"/>
        <dbReference type="ChEBI" id="CHEBI:17879"/>
        <dbReference type="ChEBI" id="CHEBI:29748"/>
        <dbReference type="EC" id="4.1.3.40"/>
    </reaction>
</comment>
<dbReference type="PANTHER" id="PTHR38683:SF1">
    <property type="entry name" value="CHORISMATE PYRUVATE-LYASE"/>
    <property type="match status" value="1"/>
</dbReference>
<reference evidence="5 6" key="1">
    <citation type="submission" date="2020-07" db="EMBL/GenBank/DDBJ databases">
        <title>Halieaceae bacterium, F7430, whole genome shotgun sequencing project.</title>
        <authorList>
            <person name="Jiang S."/>
            <person name="Liu Z.W."/>
            <person name="Du Z.J."/>
        </authorList>
    </citation>
    <scope>NUCLEOTIDE SEQUENCE [LARGE SCALE GENOMIC DNA]</scope>
    <source>
        <strain evidence="5 6">F7430</strain>
    </source>
</reference>
<evidence type="ECO:0000256" key="1">
    <source>
        <dbReference type="ARBA" id="ARBA00022490"/>
    </source>
</evidence>
<dbReference type="GO" id="GO:0006744">
    <property type="term" value="P:ubiquinone biosynthetic process"/>
    <property type="evidence" value="ECO:0007669"/>
    <property type="project" value="UniProtKB-UniRule"/>
</dbReference>
<organism evidence="5 6">
    <name type="scientific">Sediminihaliea albiluteola</name>
    <dbReference type="NCBI Taxonomy" id="2758564"/>
    <lineage>
        <taxon>Bacteria</taxon>
        <taxon>Pseudomonadati</taxon>
        <taxon>Pseudomonadota</taxon>
        <taxon>Gammaproteobacteria</taxon>
        <taxon>Cellvibrionales</taxon>
        <taxon>Halieaceae</taxon>
        <taxon>Sediminihaliea</taxon>
    </lineage>
</organism>
<name>A0A7W2TX86_9GAMM</name>
<dbReference type="EC" id="4.1.3.40" evidence="4"/>
<dbReference type="UniPathway" id="UPA00232"/>
<dbReference type="Pfam" id="PF04345">
    <property type="entry name" value="Chor_lyase"/>
    <property type="match status" value="1"/>
</dbReference>
<comment type="function">
    <text evidence="4">Removes the pyruvyl group from chorismate, with concomitant aromatization of the ring, to provide 4-hydroxybenzoate (4HB) for the ubiquinone pathway.</text>
</comment>
<dbReference type="GO" id="GO:0005829">
    <property type="term" value="C:cytosol"/>
    <property type="evidence" value="ECO:0007669"/>
    <property type="project" value="TreeGrafter"/>
</dbReference>
<dbReference type="EMBL" id="JACFXU010000014">
    <property type="protein sequence ID" value="MBA6413619.1"/>
    <property type="molecule type" value="Genomic_DNA"/>
</dbReference>
<keyword evidence="2 4" id="KW-0831">Ubiquinone biosynthesis</keyword>
<evidence type="ECO:0000313" key="6">
    <source>
        <dbReference type="Proteomes" id="UP000539350"/>
    </source>
</evidence>
<dbReference type="InterPro" id="IPR028978">
    <property type="entry name" value="Chorismate_lyase_/UTRA_dom_sf"/>
</dbReference>
<feature type="binding site" evidence="4">
    <location>
        <position position="82"/>
    </location>
    <ligand>
        <name>substrate</name>
    </ligand>
</feature>
<dbReference type="AlphaFoldDB" id="A0A7W2TX86"/>
<evidence type="ECO:0000256" key="2">
    <source>
        <dbReference type="ARBA" id="ARBA00022688"/>
    </source>
</evidence>
<comment type="caution">
    <text evidence="4">Lacks conserved residue(s) required for the propagation of feature annotation.</text>
</comment>